<feature type="signal peptide" evidence="1">
    <location>
        <begin position="1"/>
        <end position="49"/>
    </location>
</feature>
<evidence type="ECO:0000256" key="1">
    <source>
        <dbReference type="SAM" id="SignalP"/>
    </source>
</evidence>
<accession>A0A127QMA0</accession>
<sequence>MKAVHLISPSACSILLHAIQQGGIMKMQLKPLWLSLFIAANAFALHANAAEENVQFKDPPRWKIEDRTPQARFQTMKKENTNAYAQAMNDCRAMRGREAADCRKEARANFDRDMQRAREMTIGRK</sequence>
<keyword evidence="1" id="KW-0732">Signal</keyword>
<dbReference type="Proteomes" id="UP000071778">
    <property type="component" value="Chromosome"/>
</dbReference>
<organism evidence="2 3">
    <name type="scientific">Collimonas arenae</name>
    <dbReference type="NCBI Taxonomy" id="279058"/>
    <lineage>
        <taxon>Bacteria</taxon>
        <taxon>Pseudomonadati</taxon>
        <taxon>Pseudomonadota</taxon>
        <taxon>Betaproteobacteria</taxon>
        <taxon>Burkholderiales</taxon>
        <taxon>Oxalobacteraceae</taxon>
        <taxon>Collimonas</taxon>
    </lineage>
</organism>
<reference evidence="2 3" key="1">
    <citation type="submission" date="2015-11" db="EMBL/GenBank/DDBJ databases">
        <title>Exploring the genomic traits of fungus-feeding bacterial genus Collimonas.</title>
        <authorList>
            <person name="Song C."/>
            <person name="Schmidt R."/>
            <person name="de Jager V."/>
            <person name="Krzyzanowska D."/>
            <person name="Jongedijk E."/>
            <person name="Cankar K."/>
            <person name="Beekwilder J."/>
            <person name="van Veen A."/>
            <person name="de Boer W."/>
            <person name="van Veen J.A."/>
            <person name="Garbeva P."/>
        </authorList>
    </citation>
    <scope>NUCLEOTIDE SEQUENCE [LARGE SCALE GENOMIC DNA]</scope>
    <source>
        <strain evidence="2 3">Ter282</strain>
    </source>
</reference>
<dbReference type="EMBL" id="CP013235">
    <property type="protein sequence ID" value="AMP11188.1"/>
    <property type="molecule type" value="Genomic_DNA"/>
</dbReference>
<proteinExistence type="predicted"/>
<evidence type="ECO:0000313" key="2">
    <source>
        <dbReference type="EMBL" id="AMP11188.1"/>
    </source>
</evidence>
<feature type="chain" id="PRO_5007277991" evidence="1">
    <location>
        <begin position="50"/>
        <end position="125"/>
    </location>
</feature>
<gene>
    <name evidence="2" type="ORF">CAter282_3499</name>
</gene>
<protein>
    <submittedName>
        <fullName evidence="2">Uncharacterized protein</fullName>
    </submittedName>
</protein>
<keyword evidence="3" id="KW-1185">Reference proteome</keyword>
<evidence type="ECO:0000313" key="3">
    <source>
        <dbReference type="Proteomes" id="UP000071778"/>
    </source>
</evidence>
<dbReference type="PATRIC" id="fig|279058.18.peg.3446"/>
<name>A0A127QMA0_9BURK</name>
<dbReference type="AlphaFoldDB" id="A0A127QMA0"/>